<accession>A0A6P5GB93</accession>
<dbReference type="OrthoDB" id="661860at2759"/>
<dbReference type="GO" id="GO:0003964">
    <property type="term" value="F:RNA-directed DNA polymerase activity"/>
    <property type="evidence" value="ECO:0007669"/>
    <property type="project" value="UniProtKB-KW"/>
</dbReference>
<dbReference type="Proteomes" id="UP000515123">
    <property type="component" value="Linkage group 14"/>
</dbReference>
<dbReference type="GeneID" id="109720118"/>
<dbReference type="PANTHER" id="PTHR37984:SF5">
    <property type="entry name" value="PROTEIN NYNRIN-LIKE"/>
    <property type="match status" value="1"/>
</dbReference>
<evidence type="ECO:0000256" key="2">
    <source>
        <dbReference type="ARBA" id="ARBA00022695"/>
    </source>
</evidence>
<dbReference type="InterPro" id="IPR050951">
    <property type="entry name" value="Retrovirus_Pol_polyprotein"/>
</dbReference>
<evidence type="ECO:0000256" key="3">
    <source>
        <dbReference type="ARBA" id="ARBA00022722"/>
    </source>
</evidence>
<sequence>MRRHLAVRRHVHLLIVLEEIPVAREFPNVFPAEQPGMPPDWEIKFFIELVPDTTLISKATYQMAFPELKKMKTQLEDLFDNGVFRLFLDQFVVAFIDDILIYSQSDEEHEDHFLQSGIAVDLKKVDSVIQCPRPTTVTEVRSFLGLAGYYRWHYLYGTHCEVFTDHQSMKYLFTQNELILRQRRWLDFLKDYDLSIQYHLKKANVMADDLSQKQSSADLFFILTEQDCLIEKFRWLELEMLPTGATAKLLTLVVQPTLADRILLGQQSNSHLQKIRTDVEQGKVGDFTIHSDGSLRFRGQRCVLEDLDLKRDILSEAHQSPYTVHFDGTKMYRDLK</sequence>
<dbReference type="InterPro" id="IPR041373">
    <property type="entry name" value="RT_RNaseH"/>
</dbReference>
<keyword evidence="8" id="KW-1185">Reference proteome</keyword>
<keyword evidence="3" id="KW-0540">Nuclease</keyword>
<evidence type="ECO:0000259" key="7">
    <source>
        <dbReference type="Pfam" id="PF17917"/>
    </source>
</evidence>
<dbReference type="AlphaFoldDB" id="A0A6P5GB93"/>
<dbReference type="InterPro" id="IPR043502">
    <property type="entry name" value="DNA/RNA_pol_sf"/>
</dbReference>
<dbReference type="InterPro" id="IPR043128">
    <property type="entry name" value="Rev_trsase/Diguanyl_cyclase"/>
</dbReference>
<protein>
    <submittedName>
        <fullName evidence="9">Uncharacterized protein LOC109720118</fullName>
    </submittedName>
</protein>
<evidence type="ECO:0000256" key="4">
    <source>
        <dbReference type="ARBA" id="ARBA00022759"/>
    </source>
</evidence>
<evidence type="ECO:0000256" key="5">
    <source>
        <dbReference type="ARBA" id="ARBA00022801"/>
    </source>
</evidence>
<dbReference type="Pfam" id="PF17917">
    <property type="entry name" value="RT_RNaseH"/>
    <property type="match status" value="1"/>
</dbReference>
<evidence type="ECO:0000256" key="1">
    <source>
        <dbReference type="ARBA" id="ARBA00022679"/>
    </source>
</evidence>
<keyword evidence="2" id="KW-0548">Nucleotidyltransferase</keyword>
<reference evidence="8" key="1">
    <citation type="journal article" date="2015" name="Nat. Genet.">
        <title>The pineapple genome and the evolution of CAM photosynthesis.</title>
        <authorList>
            <person name="Ming R."/>
            <person name="VanBuren R."/>
            <person name="Wai C.M."/>
            <person name="Tang H."/>
            <person name="Schatz M.C."/>
            <person name="Bowers J.E."/>
            <person name="Lyons E."/>
            <person name="Wang M.L."/>
            <person name="Chen J."/>
            <person name="Biggers E."/>
            <person name="Zhang J."/>
            <person name="Huang L."/>
            <person name="Zhang L."/>
            <person name="Miao W."/>
            <person name="Zhang J."/>
            <person name="Ye Z."/>
            <person name="Miao C."/>
            <person name="Lin Z."/>
            <person name="Wang H."/>
            <person name="Zhou H."/>
            <person name="Yim W.C."/>
            <person name="Priest H.D."/>
            <person name="Zheng C."/>
            <person name="Woodhouse M."/>
            <person name="Edger P.P."/>
            <person name="Guyot R."/>
            <person name="Guo H.B."/>
            <person name="Guo H."/>
            <person name="Zheng G."/>
            <person name="Singh R."/>
            <person name="Sharma A."/>
            <person name="Min X."/>
            <person name="Zheng Y."/>
            <person name="Lee H."/>
            <person name="Gurtowski J."/>
            <person name="Sedlazeck F.J."/>
            <person name="Harkess A."/>
            <person name="McKain M.R."/>
            <person name="Liao Z."/>
            <person name="Fang J."/>
            <person name="Liu J."/>
            <person name="Zhang X."/>
            <person name="Zhang Q."/>
            <person name="Hu W."/>
            <person name="Qin Y."/>
            <person name="Wang K."/>
            <person name="Chen L.Y."/>
            <person name="Shirley N."/>
            <person name="Lin Y.R."/>
            <person name="Liu L.Y."/>
            <person name="Hernandez A.G."/>
            <person name="Wright C.L."/>
            <person name="Bulone V."/>
            <person name="Tuskan G.A."/>
            <person name="Heath K."/>
            <person name="Zee F."/>
            <person name="Moore P.H."/>
            <person name="Sunkar R."/>
            <person name="Leebens-Mack J.H."/>
            <person name="Mockler T."/>
            <person name="Bennetzen J.L."/>
            <person name="Freeling M."/>
            <person name="Sankoff D."/>
            <person name="Paterson A.H."/>
            <person name="Zhu X."/>
            <person name="Yang X."/>
            <person name="Smith J.A."/>
            <person name="Cushman J.C."/>
            <person name="Paull R.E."/>
            <person name="Yu Q."/>
        </authorList>
    </citation>
    <scope>NUCLEOTIDE SEQUENCE [LARGE SCALE GENOMIC DNA]</scope>
    <source>
        <strain evidence="8">cv. F153</strain>
    </source>
</reference>
<evidence type="ECO:0000256" key="6">
    <source>
        <dbReference type="ARBA" id="ARBA00022918"/>
    </source>
</evidence>
<keyword evidence="5" id="KW-0378">Hydrolase</keyword>
<dbReference type="GO" id="GO:0016787">
    <property type="term" value="F:hydrolase activity"/>
    <property type="evidence" value="ECO:0007669"/>
    <property type="project" value="UniProtKB-KW"/>
</dbReference>
<name>A0A6P5GB93_ANACO</name>
<keyword evidence="6" id="KW-0695">RNA-directed DNA polymerase</keyword>
<evidence type="ECO:0000313" key="9">
    <source>
        <dbReference type="RefSeq" id="XP_020102590.1"/>
    </source>
</evidence>
<proteinExistence type="predicted"/>
<dbReference type="GO" id="GO:0004519">
    <property type="term" value="F:endonuclease activity"/>
    <property type="evidence" value="ECO:0007669"/>
    <property type="project" value="UniProtKB-KW"/>
</dbReference>
<evidence type="ECO:0000313" key="8">
    <source>
        <dbReference type="Proteomes" id="UP000515123"/>
    </source>
</evidence>
<reference evidence="9" key="2">
    <citation type="submission" date="2025-08" db="UniProtKB">
        <authorList>
            <consortium name="RefSeq"/>
        </authorList>
    </citation>
    <scope>IDENTIFICATION</scope>
    <source>
        <tissue evidence="9">Leaf</tissue>
    </source>
</reference>
<gene>
    <name evidence="9" type="primary">LOC109720118</name>
</gene>
<dbReference type="Gene3D" id="3.30.70.270">
    <property type="match status" value="2"/>
</dbReference>
<dbReference type="RefSeq" id="XP_020102590.1">
    <property type="nucleotide sequence ID" value="XM_020247001.1"/>
</dbReference>
<keyword evidence="1" id="KW-0808">Transferase</keyword>
<keyword evidence="4" id="KW-0255">Endonuclease</keyword>
<dbReference type="PANTHER" id="PTHR37984">
    <property type="entry name" value="PROTEIN CBG26694"/>
    <property type="match status" value="1"/>
</dbReference>
<dbReference type="SUPFAM" id="SSF56672">
    <property type="entry name" value="DNA/RNA polymerases"/>
    <property type="match status" value="1"/>
</dbReference>
<organism evidence="8 9">
    <name type="scientific">Ananas comosus</name>
    <name type="common">Pineapple</name>
    <name type="synonym">Ananas ananas</name>
    <dbReference type="NCBI Taxonomy" id="4615"/>
    <lineage>
        <taxon>Eukaryota</taxon>
        <taxon>Viridiplantae</taxon>
        <taxon>Streptophyta</taxon>
        <taxon>Embryophyta</taxon>
        <taxon>Tracheophyta</taxon>
        <taxon>Spermatophyta</taxon>
        <taxon>Magnoliopsida</taxon>
        <taxon>Liliopsida</taxon>
        <taxon>Poales</taxon>
        <taxon>Bromeliaceae</taxon>
        <taxon>Bromelioideae</taxon>
        <taxon>Ananas</taxon>
    </lineage>
</organism>
<feature type="domain" description="Reverse transcriptase RNase H-like" evidence="7">
    <location>
        <begin position="153"/>
        <end position="192"/>
    </location>
</feature>